<name>A0ABV2ZKP3_9ACTN</name>
<dbReference type="EMBL" id="JBEZVE010000011">
    <property type="protein sequence ID" value="MEU3783127.1"/>
    <property type="molecule type" value="Genomic_DNA"/>
</dbReference>
<keyword evidence="3" id="KW-1185">Reference proteome</keyword>
<reference evidence="2 3" key="1">
    <citation type="submission" date="2024-06" db="EMBL/GenBank/DDBJ databases">
        <title>The Natural Products Discovery Center: Release of the First 8490 Sequenced Strains for Exploring Actinobacteria Biosynthetic Diversity.</title>
        <authorList>
            <person name="Kalkreuter E."/>
            <person name="Kautsar S.A."/>
            <person name="Yang D."/>
            <person name="Bader C.D."/>
            <person name="Teijaro C.N."/>
            <person name="Fluegel L."/>
            <person name="Davis C.M."/>
            <person name="Simpson J.R."/>
            <person name="Lauterbach L."/>
            <person name="Steele A.D."/>
            <person name="Gui C."/>
            <person name="Meng S."/>
            <person name="Li G."/>
            <person name="Viehrig K."/>
            <person name="Ye F."/>
            <person name="Su P."/>
            <person name="Kiefer A.F."/>
            <person name="Nichols A."/>
            <person name="Cepeda A.J."/>
            <person name="Yan W."/>
            <person name="Fan B."/>
            <person name="Jiang Y."/>
            <person name="Adhikari A."/>
            <person name="Zheng C.-J."/>
            <person name="Schuster L."/>
            <person name="Cowan T.M."/>
            <person name="Smanski M.J."/>
            <person name="Chevrette M.G."/>
            <person name="De Carvalho L.P.S."/>
            <person name="Shen B."/>
        </authorList>
    </citation>
    <scope>NUCLEOTIDE SEQUENCE [LARGE SCALE GENOMIC DNA]</scope>
    <source>
        <strain evidence="2 3">NPDC033843</strain>
    </source>
</reference>
<organism evidence="2 3">
    <name type="scientific">Streptomyces sp. 900129855</name>
    <dbReference type="NCBI Taxonomy" id="3155129"/>
    <lineage>
        <taxon>Bacteria</taxon>
        <taxon>Bacillati</taxon>
        <taxon>Actinomycetota</taxon>
        <taxon>Actinomycetes</taxon>
        <taxon>Kitasatosporales</taxon>
        <taxon>Streptomycetaceae</taxon>
        <taxon>Streptomyces</taxon>
    </lineage>
</organism>
<comment type="caution">
    <text evidence="2">The sequence shown here is derived from an EMBL/GenBank/DDBJ whole genome shotgun (WGS) entry which is preliminary data.</text>
</comment>
<proteinExistence type="predicted"/>
<evidence type="ECO:0000256" key="1">
    <source>
        <dbReference type="SAM" id="MobiDB-lite"/>
    </source>
</evidence>
<accession>A0ABV2ZKP3</accession>
<dbReference type="Proteomes" id="UP001550739">
    <property type="component" value="Unassembled WGS sequence"/>
</dbReference>
<dbReference type="RefSeq" id="WP_361704114.1">
    <property type="nucleotide sequence ID" value="NZ_JBEZVE010000011.1"/>
</dbReference>
<feature type="region of interest" description="Disordered" evidence="1">
    <location>
        <begin position="72"/>
        <end position="130"/>
    </location>
</feature>
<evidence type="ECO:0000313" key="3">
    <source>
        <dbReference type="Proteomes" id="UP001550739"/>
    </source>
</evidence>
<sequence>MPSSRSDSGRPAFPALPRGVTDARVRKAVHAGWHELSEGTRAALVEFYDRSHGLDNDDFQAELAELVHTHTDLQDLLPQGEFAENSDPRGTDMPAEPNPGAAGLPDPFGSANAQQPPPPPSSGGESQARR</sequence>
<protein>
    <submittedName>
        <fullName evidence="2">Uncharacterized protein</fullName>
    </submittedName>
</protein>
<evidence type="ECO:0000313" key="2">
    <source>
        <dbReference type="EMBL" id="MEU3783127.1"/>
    </source>
</evidence>
<gene>
    <name evidence="2" type="ORF">AB0E89_21675</name>
</gene>